<dbReference type="GeneTree" id="ENSGT00950000183126"/>
<comment type="caution">
    <text evidence="1">Lacks conserved residue(s) required for the propagation of feature annotation.</text>
</comment>
<sequence>LFSFQICVVFLLIVENNPCSACGWAQYEIDGTCCTMCTPGYFVYTHCTRTDITVCVQCPNSTFTDKPHGRRICNPCTACNDDSGLKTVKECKPSSDAVCGVLEGNYCIDPYEGGCRAAKKHTTCKPGHFIKHPGTHSNDTVCENCPGNSFSDGTSTFCIPHTNCKAKRLSTVKAGDSVSDAECGERSRIPLIVVIIALVSVLVVIVGEVLKFKYKKIKIEPPLNGEYFCNLIKIIGDYCNSAVRTGLLKSHFCALLITTCPNQDHRSLEPILEALDVRLTGLHPEWDYSIY</sequence>
<dbReference type="GO" id="GO:0002720">
    <property type="term" value="P:positive regulation of cytokine production involved in immune response"/>
    <property type="evidence" value="ECO:0007669"/>
    <property type="project" value="TreeGrafter"/>
</dbReference>
<feature type="transmembrane region" description="Helical" evidence="2">
    <location>
        <begin position="189"/>
        <end position="210"/>
    </location>
</feature>
<keyword evidence="2" id="KW-0472">Membrane</keyword>
<evidence type="ECO:0000259" key="4">
    <source>
        <dbReference type="PROSITE" id="PS50050"/>
    </source>
</evidence>
<dbReference type="SUPFAM" id="SSF57586">
    <property type="entry name" value="TNF receptor-like"/>
    <property type="match status" value="2"/>
</dbReference>
<dbReference type="CDD" id="cd13405">
    <property type="entry name" value="TNFRSF14_teleost"/>
    <property type="match status" value="1"/>
</dbReference>
<organism evidence="5 6">
    <name type="scientific">Scleropages formosus</name>
    <name type="common">Asian bonytongue</name>
    <name type="synonym">Osteoglossum formosum</name>
    <dbReference type="NCBI Taxonomy" id="113540"/>
    <lineage>
        <taxon>Eukaryota</taxon>
        <taxon>Metazoa</taxon>
        <taxon>Chordata</taxon>
        <taxon>Craniata</taxon>
        <taxon>Vertebrata</taxon>
        <taxon>Euteleostomi</taxon>
        <taxon>Actinopterygii</taxon>
        <taxon>Neopterygii</taxon>
        <taxon>Teleostei</taxon>
        <taxon>Osteoglossocephala</taxon>
        <taxon>Osteoglossomorpha</taxon>
        <taxon>Osteoglossiformes</taxon>
        <taxon>Osteoglossidae</taxon>
        <taxon>Scleropages</taxon>
    </lineage>
</organism>
<name>A0A8C9UWU8_SCLFO</name>
<dbReference type="SMART" id="SM00208">
    <property type="entry name" value="TNFR"/>
    <property type="match status" value="4"/>
</dbReference>
<evidence type="ECO:0000313" key="6">
    <source>
        <dbReference type="Proteomes" id="UP000694397"/>
    </source>
</evidence>
<keyword evidence="6" id="KW-1185">Reference proteome</keyword>
<dbReference type="Gene3D" id="2.10.50.10">
    <property type="entry name" value="Tumor Necrosis Factor Receptor, subunit A, domain 2"/>
    <property type="match status" value="3"/>
</dbReference>
<evidence type="ECO:0000313" key="5">
    <source>
        <dbReference type="Ensembl" id="ENSSFOP00015001026.2"/>
    </source>
</evidence>
<dbReference type="GO" id="GO:2000406">
    <property type="term" value="P:positive regulation of T cell migration"/>
    <property type="evidence" value="ECO:0007669"/>
    <property type="project" value="TreeGrafter"/>
</dbReference>
<dbReference type="Ensembl" id="ENSSFOT00015001057.2">
    <property type="protein sequence ID" value="ENSSFOP00015001026.2"/>
    <property type="gene ID" value="ENSSFOG00015000710.2"/>
</dbReference>
<dbReference type="GO" id="GO:0046642">
    <property type="term" value="P:negative regulation of alpha-beta T cell proliferation"/>
    <property type="evidence" value="ECO:0007669"/>
    <property type="project" value="TreeGrafter"/>
</dbReference>
<feature type="repeat" description="TNFR-Cys" evidence="1">
    <location>
        <begin position="57"/>
        <end position="99"/>
    </location>
</feature>
<dbReference type="Proteomes" id="UP000694397">
    <property type="component" value="Chromosome 2"/>
</dbReference>
<feature type="domain" description="TNFR-Cys" evidence="4">
    <location>
        <begin position="57"/>
        <end position="99"/>
    </location>
</feature>
<keyword evidence="1" id="KW-1015">Disulfide bond</keyword>
<evidence type="ECO:0000256" key="2">
    <source>
        <dbReference type="SAM" id="Phobius"/>
    </source>
</evidence>
<dbReference type="GO" id="GO:0009897">
    <property type="term" value="C:external side of plasma membrane"/>
    <property type="evidence" value="ECO:0007669"/>
    <property type="project" value="TreeGrafter"/>
</dbReference>
<reference evidence="5 6" key="1">
    <citation type="submission" date="2019-04" db="EMBL/GenBank/DDBJ databases">
        <authorList>
            <consortium name="Wellcome Sanger Institute Data Sharing"/>
        </authorList>
    </citation>
    <scope>NUCLEOTIDE SEQUENCE [LARGE SCALE GENOMIC DNA]</scope>
</reference>
<dbReference type="OrthoDB" id="10031141at2759"/>
<feature type="signal peptide" evidence="3">
    <location>
        <begin position="1"/>
        <end position="21"/>
    </location>
</feature>
<reference evidence="5" key="3">
    <citation type="submission" date="2025-09" db="UniProtKB">
        <authorList>
            <consortium name="Ensembl"/>
        </authorList>
    </citation>
    <scope>IDENTIFICATION</scope>
</reference>
<dbReference type="PROSITE" id="PS50050">
    <property type="entry name" value="TNFR_NGFR_2"/>
    <property type="match status" value="1"/>
</dbReference>
<protein>
    <recommendedName>
        <fullName evidence="4">TNFR-Cys domain-containing protein</fullName>
    </recommendedName>
</protein>
<dbReference type="PANTHER" id="PTHR46838">
    <property type="entry name" value="TUMOR NECROSIS FACTOR RECEPTOR SUPERFAMILY MEMBER 14"/>
    <property type="match status" value="1"/>
</dbReference>
<proteinExistence type="predicted"/>
<dbReference type="PROSITE" id="PS00652">
    <property type="entry name" value="TNFR_NGFR_1"/>
    <property type="match status" value="1"/>
</dbReference>
<dbReference type="SMART" id="SM01411">
    <property type="entry name" value="Ephrin_rec_like"/>
    <property type="match status" value="2"/>
</dbReference>
<dbReference type="InterPro" id="IPR001368">
    <property type="entry name" value="TNFR/NGFR_Cys_rich_reg"/>
</dbReference>
<reference evidence="5" key="2">
    <citation type="submission" date="2025-08" db="UniProtKB">
        <authorList>
            <consortium name="Ensembl"/>
        </authorList>
    </citation>
    <scope>IDENTIFICATION</scope>
</reference>
<dbReference type="GO" id="GO:0050829">
    <property type="term" value="P:defense response to Gram-negative bacterium"/>
    <property type="evidence" value="ECO:0007669"/>
    <property type="project" value="TreeGrafter"/>
</dbReference>
<evidence type="ECO:0000256" key="3">
    <source>
        <dbReference type="SAM" id="SignalP"/>
    </source>
</evidence>
<dbReference type="AlphaFoldDB" id="A0A8C9UWU8"/>
<feature type="disulfide bond" evidence="1">
    <location>
        <begin position="58"/>
        <end position="73"/>
    </location>
</feature>
<keyword evidence="2" id="KW-0812">Transmembrane</keyword>
<evidence type="ECO:0000256" key="1">
    <source>
        <dbReference type="PROSITE-ProRule" id="PRU00206"/>
    </source>
</evidence>
<dbReference type="GO" id="GO:0050830">
    <property type="term" value="P:defense response to Gram-positive bacterium"/>
    <property type="evidence" value="ECO:0007669"/>
    <property type="project" value="TreeGrafter"/>
</dbReference>
<dbReference type="PANTHER" id="PTHR46838:SF1">
    <property type="entry name" value="TUMOR NECROSIS FACTOR RECEPTOR SUPERFAMILY MEMBER 14"/>
    <property type="match status" value="1"/>
</dbReference>
<dbReference type="Pfam" id="PF00020">
    <property type="entry name" value="TNFR_c6"/>
    <property type="match status" value="1"/>
</dbReference>
<keyword evidence="2" id="KW-1133">Transmembrane helix</keyword>
<feature type="chain" id="PRO_5034608167" description="TNFR-Cys domain-containing protein" evidence="3">
    <location>
        <begin position="22"/>
        <end position="291"/>
    </location>
</feature>
<accession>A0A8C9UWU8</accession>
<keyword evidence="3" id="KW-0732">Signal</keyword>